<dbReference type="InterPro" id="IPR009057">
    <property type="entry name" value="Homeodomain-like_sf"/>
</dbReference>
<evidence type="ECO:0000313" key="7">
    <source>
        <dbReference type="Proteomes" id="UP000437824"/>
    </source>
</evidence>
<protein>
    <submittedName>
        <fullName evidence="6">SIS domain-containing protein</fullName>
    </submittedName>
</protein>
<dbReference type="Pfam" id="PF01418">
    <property type="entry name" value="HTH_6"/>
    <property type="match status" value="1"/>
</dbReference>
<dbReference type="Proteomes" id="UP000437824">
    <property type="component" value="Unassembled WGS sequence"/>
</dbReference>
<dbReference type="InterPro" id="IPR035472">
    <property type="entry name" value="RpiR-like_SIS"/>
</dbReference>
<dbReference type="InterPro" id="IPR047640">
    <property type="entry name" value="RpiR-like"/>
</dbReference>
<dbReference type="InterPro" id="IPR000281">
    <property type="entry name" value="HTH_RpiR"/>
</dbReference>
<evidence type="ECO:0000259" key="4">
    <source>
        <dbReference type="PROSITE" id="PS51071"/>
    </source>
</evidence>
<evidence type="ECO:0000259" key="5">
    <source>
        <dbReference type="PROSITE" id="PS51464"/>
    </source>
</evidence>
<proteinExistence type="predicted"/>
<dbReference type="Gene3D" id="1.10.10.10">
    <property type="entry name" value="Winged helix-like DNA-binding domain superfamily/Winged helix DNA-binding domain"/>
    <property type="match status" value="1"/>
</dbReference>
<dbReference type="SUPFAM" id="SSF53697">
    <property type="entry name" value="SIS domain"/>
    <property type="match status" value="1"/>
</dbReference>
<evidence type="ECO:0000256" key="2">
    <source>
        <dbReference type="ARBA" id="ARBA00023125"/>
    </source>
</evidence>
<dbReference type="PANTHER" id="PTHR30514:SF21">
    <property type="entry name" value="RPIR-FAMILY TRANSCRIPTIONAL REGULATOR"/>
    <property type="match status" value="1"/>
</dbReference>
<dbReference type="PANTHER" id="PTHR30514">
    <property type="entry name" value="GLUCOKINASE"/>
    <property type="match status" value="1"/>
</dbReference>
<dbReference type="GO" id="GO:1901135">
    <property type="term" value="P:carbohydrate derivative metabolic process"/>
    <property type="evidence" value="ECO:0007669"/>
    <property type="project" value="InterPro"/>
</dbReference>
<name>A0A844GKQ3_9FIRM</name>
<dbReference type="EMBL" id="WMBC01000009">
    <property type="protein sequence ID" value="MTD61909.1"/>
    <property type="molecule type" value="Genomic_DNA"/>
</dbReference>
<dbReference type="GO" id="GO:0003700">
    <property type="term" value="F:DNA-binding transcription factor activity"/>
    <property type="evidence" value="ECO:0007669"/>
    <property type="project" value="InterPro"/>
</dbReference>
<evidence type="ECO:0000256" key="3">
    <source>
        <dbReference type="ARBA" id="ARBA00023163"/>
    </source>
</evidence>
<gene>
    <name evidence="6" type="ORF">GKZ57_11745</name>
</gene>
<keyword evidence="1" id="KW-0805">Transcription regulation</keyword>
<feature type="domain" description="HTH rpiR-type" evidence="4">
    <location>
        <begin position="6"/>
        <end position="81"/>
    </location>
</feature>
<dbReference type="InterPro" id="IPR001347">
    <property type="entry name" value="SIS_dom"/>
</dbReference>
<dbReference type="InterPro" id="IPR036388">
    <property type="entry name" value="WH-like_DNA-bd_sf"/>
</dbReference>
<keyword evidence="3" id="KW-0804">Transcription</keyword>
<dbReference type="GO" id="GO:0097367">
    <property type="term" value="F:carbohydrate derivative binding"/>
    <property type="evidence" value="ECO:0007669"/>
    <property type="project" value="InterPro"/>
</dbReference>
<dbReference type="AlphaFoldDB" id="A0A844GKQ3"/>
<accession>A0A844GKQ3</accession>
<dbReference type="PROSITE" id="PS51464">
    <property type="entry name" value="SIS"/>
    <property type="match status" value="1"/>
</dbReference>
<dbReference type="Pfam" id="PF01380">
    <property type="entry name" value="SIS"/>
    <property type="match status" value="1"/>
</dbReference>
<evidence type="ECO:0000313" key="6">
    <source>
        <dbReference type="EMBL" id="MTD61909.1"/>
    </source>
</evidence>
<keyword evidence="2" id="KW-0238">DNA-binding</keyword>
<dbReference type="PROSITE" id="PS51071">
    <property type="entry name" value="HTH_RPIR"/>
    <property type="match status" value="1"/>
</dbReference>
<evidence type="ECO:0000256" key="1">
    <source>
        <dbReference type="ARBA" id="ARBA00023015"/>
    </source>
</evidence>
<reference evidence="6 7" key="1">
    <citation type="submission" date="2019-11" db="EMBL/GenBank/DDBJ databases">
        <title>Draft genome sequence of Blautia luti DSM 14534T, isolated from human stool.</title>
        <authorList>
            <person name="Ortiz R."/>
            <person name="Melis-Arcos F."/>
            <person name="Covarrubias P."/>
            <person name="Cardenas J.P."/>
            <person name="Perez-Donoso J."/>
            <person name="Almonacid D."/>
        </authorList>
    </citation>
    <scope>NUCLEOTIDE SEQUENCE [LARGE SCALE GENOMIC DNA]</scope>
    <source>
        <strain evidence="6 7">DSM 14534</strain>
    </source>
</reference>
<dbReference type="CDD" id="cd05013">
    <property type="entry name" value="SIS_RpiR"/>
    <property type="match status" value="1"/>
</dbReference>
<dbReference type="Gene3D" id="3.40.50.10490">
    <property type="entry name" value="Glucose-6-phosphate isomerase like protein, domain 1"/>
    <property type="match status" value="1"/>
</dbReference>
<dbReference type="SUPFAM" id="SSF46689">
    <property type="entry name" value="Homeodomain-like"/>
    <property type="match status" value="1"/>
</dbReference>
<dbReference type="InterPro" id="IPR046348">
    <property type="entry name" value="SIS_dom_sf"/>
</dbReference>
<dbReference type="RefSeq" id="WP_118509649.1">
    <property type="nucleotide sequence ID" value="NZ_WMBC01000009.1"/>
</dbReference>
<feature type="domain" description="SIS" evidence="5">
    <location>
        <begin position="116"/>
        <end position="256"/>
    </location>
</feature>
<comment type="caution">
    <text evidence="6">The sequence shown here is derived from an EMBL/GenBank/DDBJ whole genome shotgun (WGS) entry which is preliminary data.</text>
</comment>
<dbReference type="GO" id="GO:0003677">
    <property type="term" value="F:DNA binding"/>
    <property type="evidence" value="ECO:0007669"/>
    <property type="project" value="UniProtKB-KW"/>
</dbReference>
<organism evidence="6 7">
    <name type="scientific">Blautia luti DSM 14534 = JCM 17040</name>
    <dbReference type="NCBI Taxonomy" id="649762"/>
    <lineage>
        <taxon>Bacteria</taxon>
        <taxon>Bacillati</taxon>
        <taxon>Bacillota</taxon>
        <taxon>Clostridia</taxon>
        <taxon>Lachnospirales</taxon>
        <taxon>Lachnospiraceae</taxon>
        <taxon>Blautia</taxon>
    </lineage>
</organism>
<sequence>MTSARHNIIPLIESYYHTFTPLERTIGDFFIHNTEEQDFSSRTIASQLFVSEASLSRFAQKCGFHGYREFIYEYKQILKPDEEETVSDFDIQEFNTYQELLNKSNALLDNSQITRIVNLLVSMPRVYVYGRGSSGLVAQEMQLRFMRIGLNIEAVTDSHVMKMNSVILGKDCLVIAISVSGETAEIISSLRAAKKQGACTILMTARQDKGYQEFCDETLIFASKEHLERGNIISPQFPILLMLDVLYSRYLQIDRQKKEALHEYTIQSLLQS</sequence>